<keyword evidence="2" id="KW-1185">Reference proteome</keyword>
<accession>A0A0C9YNH1</accession>
<feature type="non-terminal residue" evidence="1">
    <location>
        <position position="1"/>
    </location>
</feature>
<gene>
    <name evidence="1" type="ORF">K443DRAFT_82468</name>
</gene>
<evidence type="ECO:0000313" key="2">
    <source>
        <dbReference type="Proteomes" id="UP000054477"/>
    </source>
</evidence>
<dbReference type="HOGENOM" id="CLU_2580290_0_0_1"/>
<reference evidence="2" key="2">
    <citation type="submission" date="2015-01" db="EMBL/GenBank/DDBJ databases">
        <title>Evolutionary Origins and Diversification of the Mycorrhizal Mutualists.</title>
        <authorList>
            <consortium name="DOE Joint Genome Institute"/>
            <consortium name="Mycorrhizal Genomics Consortium"/>
            <person name="Kohler A."/>
            <person name="Kuo A."/>
            <person name="Nagy L.G."/>
            <person name="Floudas D."/>
            <person name="Copeland A."/>
            <person name="Barry K.W."/>
            <person name="Cichocki N."/>
            <person name="Veneault-Fourrey C."/>
            <person name="LaButti K."/>
            <person name="Lindquist E.A."/>
            <person name="Lipzen A."/>
            <person name="Lundell T."/>
            <person name="Morin E."/>
            <person name="Murat C."/>
            <person name="Riley R."/>
            <person name="Ohm R."/>
            <person name="Sun H."/>
            <person name="Tunlid A."/>
            <person name="Henrissat B."/>
            <person name="Grigoriev I.V."/>
            <person name="Hibbett D.S."/>
            <person name="Martin F."/>
        </authorList>
    </citation>
    <scope>NUCLEOTIDE SEQUENCE [LARGE SCALE GENOMIC DNA]</scope>
    <source>
        <strain evidence="2">LaAM-08-1</strain>
    </source>
</reference>
<dbReference type="OrthoDB" id="3099055at2759"/>
<name>A0A0C9YNH1_9AGAR</name>
<evidence type="ECO:0000313" key="1">
    <source>
        <dbReference type="EMBL" id="KIK09493.1"/>
    </source>
</evidence>
<dbReference type="EMBL" id="KN838538">
    <property type="protein sequence ID" value="KIK09493.1"/>
    <property type="molecule type" value="Genomic_DNA"/>
</dbReference>
<organism evidence="1 2">
    <name type="scientific">Laccaria amethystina LaAM-08-1</name>
    <dbReference type="NCBI Taxonomy" id="1095629"/>
    <lineage>
        <taxon>Eukaryota</taxon>
        <taxon>Fungi</taxon>
        <taxon>Dikarya</taxon>
        <taxon>Basidiomycota</taxon>
        <taxon>Agaricomycotina</taxon>
        <taxon>Agaricomycetes</taxon>
        <taxon>Agaricomycetidae</taxon>
        <taxon>Agaricales</taxon>
        <taxon>Agaricineae</taxon>
        <taxon>Hydnangiaceae</taxon>
        <taxon>Laccaria</taxon>
    </lineage>
</organism>
<proteinExistence type="predicted"/>
<sequence length="81" mass="9191">ALNDARMWSANGHHSHGLKQMFMYKQGCKVKFQIWSTILHTAVFKKKIVTNILNLIVRNCSPFKKARISDTPSSPSPLPQP</sequence>
<dbReference type="Proteomes" id="UP000054477">
    <property type="component" value="Unassembled WGS sequence"/>
</dbReference>
<dbReference type="AlphaFoldDB" id="A0A0C9YNH1"/>
<protein>
    <submittedName>
        <fullName evidence="1">Uncharacterized protein</fullName>
    </submittedName>
</protein>
<reference evidence="1 2" key="1">
    <citation type="submission" date="2014-04" db="EMBL/GenBank/DDBJ databases">
        <authorList>
            <consortium name="DOE Joint Genome Institute"/>
            <person name="Kuo A."/>
            <person name="Kohler A."/>
            <person name="Nagy L.G."/>
            <person name="Floudas D."/>
            <person name="Copeland A."/>
            <person name="Barry K.W."/>
            <person name="Cichocki N."/>
            <person name="Veneault-Fourrey C."/>
            <person name="LaButti K."/>
            <person name="Lindquist E.A."/>
            <person name="Lipzen A."/>
            <person name="Lundell T."/>
            <person name="Morin E."/>
            <person name="Murat C."/>
            <person name="Sun H."/>
            <person name="Tunlid A."/>
            <person name="Henrissat B."/>
            <person name="Grigoriev I.V."/>
            <person name="Hibbett D.S."/>
            <person name="Martin F."/>
            <person name="Nordberg H.P."/>
            <person name="Cantor M.N."/>
            <person name="Hua S.X."/>
        </authorList>
    </citation>
    <scope>NUCLEOTIDE SEQUENCE [LARGE SCALE GENOMIC DNA]</scope>
    <source>
        <strain evidence="1 2">LaAM-08-1</strain>
    </source>
</reference>